<dbReference type="Proteomes" id="UP000276834">
    <property type="component" value="Unassembled WGS sequence"/>
</dbReference>
<accession>A0A3L8SVB0</accession>
<name>A0A3L8SVB0_CHLGU</name>
<gene>
    <name evidence="4" type="ORF">DV515_00002146</name>
</gene>
<sequence>CSGKYRLSLYVNFCAYYIYFFPTDIDDAQILPRPPRVRHFSQSEDAPSEVFGALNEEQPLPRSSSTSDILEPFAVERAKGAVPVIDSSSHHAPSLQNSTETSSMHRSTESHITDTNSRESSLEVGDSIYDHLCHLIGPVEFANTAFEQSQYVDLEGEDDLLSSLREYLIKEKEELCGNFEIDKYEASAHEVDTSVSRNNRLPLDEIENRDQTGQCTTSNTVAERANNTELQLEQKPSGFISNIAPTQVDCFARNQVLNKARQLDIDKQYESMFDHGSSSPSSKEGKRYLYRQAATETDVDLVVEAPVAEKHKSAQFNEKVTNSRIVHAKKILPKAQVDPQMPHITGTSKLAPTKRSISETVTHRAKIMKITTKKRNSVHVTFRPSTESVQFYNPLENKEAAWKARLRKLGGFSSSSSGSSNSSTSASSSSSAATELVRPGIYRHLDAVNAASTGSKQVKEPTETQAAMLQKEGLAVSQIQCRSAFRASGQESAQQQGSLGGVYKTVVHALSKPKANVSPQRQNRMPAEAPLRDLYSHVMGYFGRKAAANREDMSQKLHPIDSDIGSSNTNVPDLMDEFIAERLRSGNALNVTRRGSSPGSLEVPKDLPDILNKQNQMRPADDPGVPSEWTSPASAGSSDLISSDSHSDSFGAFQYESRKFESKYLFPKLIQCFPRTDFSFGTEAGTPASTDIDAISGQQQSAEEQEVASLTTLHIDSETSSLNQQPLSAEAATITETSEFPSECCSVMAGGTLTGWHADVATVMWRRMLGILGDVNSIMDPEIHAQVFDYLCELWQNLAKIRDNLGISTDNLTSPSPPVLIPPLRILTPWLFKATMLTDKYKQGKLHAYKLICKTMKRRQDVSPNRDFLTHFYNIMHCGLLHVDQDIVNTIIKHCSPQFFSLGLPGATMLIMDFIVAAGRVAASSFLNAPRVEAQVLLGSLVCFPNLYRELPALHPNIPDIAVSQFTDVKELIIKTVLSSAREEPSGPARCVALCSLGIWICEELVHESHHPQIKEALNVICVSLKFPNKTVAQVACSMLNMLIHYVHRLQLYQADSPLRIIQILIATITHLLPSTEASSYEQDKRLVVSLLLCLLDWIMALPLKTLLQPLHTTGAENDKTERSILNCIYKVLHGCVYGSQCFSNPKYFPLSLSDLAGMDYDPFMHLESLKEPEPLHSPDSERSSKLQPVTEVKTHMQQGLISVAARTVITHLVNHLGHYPMSGGPAMLTSQVCENNDNPYSESPELSPELFENPNLQFFVLNNTSLVSCIQIQAEDDMPGGGLSAGLASANSNVRIIVRDLSGKYSWDSAILYGPSSLCGSSQQASFALSLSQQDKPEDALSSFEHVEDVSARDGITLQVKRKFRDTVPTWDTIRDEEDALDELLQYLGVTSPECLQRTGVSLNIPAPQPVCISEKQENDVINAILKQHTEEREFVEKHFNDVNMRAMEQDEPTSQKPQSAFYYCRLLLSILGMNSWDKRRSFHLLKKNEKLLRELRNLDSRQCRETHKIAVFYVAEGQEDKHSILTNTGGSQAYEDFVAGLGWEVNLTNHCGFMGGLQKNKSTGLTTPYFATSTVEVMFHVSTRMPSDSDDSLTKKVGVSK</sequence>
<feature type="compositionally biased region" description="Low complexity" evidence="2">
    <location>
        <begin position="631"/>
        <end position="643"/>
    </location>
</feature>
<feature type="compositionally biased region" description="Polar residues" evidence="2">
    <location>
        <begin position="86"/>
        <end position="105"/>
    </location>
</feature>
<dbReference type="FunFam" id="3.40.50.11210:FF:000001">
    <property type="entry name" value="Ral GTPase-activating protein subunit alpha-1 isoform 1"/>
    <property type="match status" value="1"/>
</dbReference>
<feature type="domain" description="Rap-GAP" evidence="3">
    <location>
        <begin position="1497"/>
        <end position="1603"/>
    </location>
</feature>
<dbReference type="PROSITE" id="PS50085">
    <property type="entry name" value="RAPGAP"/>
    <property type="match status" value="1"/>
</dbReference>
<dbReference type="InterPro" id="IPR035974">
    <property type="entry name" value="Rap/Ran-GAP_sf"/>
</dbReference>
<keyword evidence="1" id="KW-0343">GTPase activation</keyword>
<dbReference type="GO" id="GO:0005634">
    <property type="term" value="C:nucleus"/>
    <property type="evidence" value="ECO:0007669"/>
    <property type="project" value="InterPro"/>
</dbReference>
<dbReference type="InterPro" id="IPR027107">
    <property type="entry name" value="Tuberin/Ral-act_asu"/>
</dbReference>
<dbReference type="PANTHER" id="PTHR10063:SF3">
    <property type="entry name" value="RAL GTPASE-ACTIVATING PROTEIN SUBUNIT ALPHA-1"/>
    <property type="match status" value="1"/>
</dbReference>
<dbReference type="STRING" id="44316.ENSEGOP00005000904"/>
<keyword evidence="5" id="KW-1185">Reference proteome</keyword>
<dbReference type="Pfam" id="PF02145">
    <property type="entry name" value="Rap_GAP"/>
    <property type="match status" value="1"/>
</dbReference>
<dbReference type="GO" id="GO:0005096">
    <property type="term" value="F:GTPase activator activity"/>
    <property type="evidence" value="ECO:0007669"/>
    <property type="project" value="UniProtKB-KW"/>
</dbReference>
<feature type="region of interest" description="Disordered" evidence="2">
    <location>
        <begin position="86"/>
        <end position="119"/>
    </location>
</feature>
<evidence type="ECO:0000313" key="4">
    <source>
        <dbReference type="EMBL" id="RLW09875.1"/>
    </source>
</evidence>
<evidence type="ECO:0000313" key="5">
    <source>
        <dbReference type="Proteomes" id="UP000276834"/>
    </source>
</evidence>
<proteinExistence type="predicted"/>
<feature type="compositionally biased region" description="Low complexity" evidence="2">
    <location>
        <begin position="413"/>
        <end position="432"/>
    </location>
</feature>
<dbReference type="EMBL" id="QUSF01000004">
    <property type="protein sequence ID" value="RLW09875.1"/>
    <property type="molecule type" value="Genomic_DNA"/>
</dbReference>
<dbReference type="SUPFAM" id="SSF111347">
    <property type="entry name" value="Rap/Ran-GAP"/>
    <property type="match status" value="1"/>
</dbReference>
<organism evidence="4 5">
    <name type="scientific">Chloebia gouldiae</name>
    <name type="common">Gouldian finch</name>
    <name type="synonym">Erythrura gouldiae</name>
    <dbReference type="NCBI Taxonomy" id="44316"/>
    <lineage>
        <taxon>Eukaryota</taxon>
        <taxon>Metazoa</taxon>
        <taxon>Chordata</taxon>
        <taxon>Craniata</taxon>
        <taxon>Vertebrata</taxon>
        <taxon>Euteleostomi</taxon>
        <taxon>Archelosauria</taxon>
        <taxon>Archosauria</taxon>
        <taxon>Dinosauria</taxon>
        <taxon>Saurischia</taxon>
        <taxon>Theropoda</taxon>
        <taxon>Coelurosauria</taxon>
        <taxon>Aves</taxon>
        <taxon>Neognathae</taxon>
        <taxon>Neoaves</taxon>
        <taxon>Telluraves</taxon>
        <taxon>Australaves</taxon>
        <taxon>Passeriformes</taxon>
        <taxon>Passeroidea</taxon>
        <taxon>Passeridae</taxon>
        <taxon>Chloebia</taxon>
    </lineage>
</organism>
<dbReference type="SUPFAM" id="SSF48371">
    <property type="entry name" value="ARM repeat"/>
    <property type="match status" value="1"/>
</dbReference>
<feature type="non-terminal residue" evidence="4">
    <location>
        <position position="1"/>
    </location>
</feature>
<dbReference type="Gene3D" id="3.40.50.11210">
    <property type="entry name" value="Rap/Ran-GAP"/>
    <property type="match status" value="1"/>
</dbReference>
<evidence type="ECO:0000256" key="1">
    <source>
        <dbReference type="ARBA" id="ARBA00022468"/>
    </source>
</evidence>
<feature type="region of interest" description="Disordered" evidence="2">
    <location>
        <begin position="412"/>
        <end position="432"/>
    </location>
</feature>
<evidence type="ECO:0000256" key="2">
    <source>
        <dbReference type="SAM" id="MobiDB-lite"/>
    </source>
</evidence>
<dbReference type="InterPro" id="IPR000331">
    <property type="entry name" value="Rap/Ran_GAP_dom"/>
</dbReference>
<dbReference type="GO" id="GO:0051056">
    <property type="term" value="P:regulation of small GTPase mediated signal transduction"/>
    <property type="evidence" value="ECO:0007669"/>
    <property type="project" value="InterPro"/>
</dbReference>
<evidence type="ECO:0000259" key="3">
    <source>
        <dbReference type="PROSITE" id="PS50085"/>
    </source>
</evidence>
<dbReference type="PANTHER" id="PTHR10063">
    <property type="entry name" value="TUBERIN"/>
    <property type="match status" value="1"/>
</dbReference>
<dbReference type="InterPro" id="IPR016024">
    <property type="entry name" value="ARM-type_fold"/>
</dbReference>
<reference evidence="4 5" key="1">
    <citation type="journal article" date="2018" name="Proc. R. Soc. B">
        <title>A non-coding region near Follistatin controls head colour polymorphism in the Gouldian finch.</title>
        <authorList>
            <person name="Toomey M.B."/>
            <person name="Marques C.I."/>
            <person name="Andrade P."/>
            <person name="Araujo P.M."/>
            <person name="Sabatino S."/>
            <person name="Gazda M.A."/>
            <person name="Afonso S."/>
            <person name="Lopes R.J."/>
            <person name="Corbo J.C."/>
            <person name="Carneiro M."/>
        </authorList>
    </citation>
    <scope>NUCLEOTIDE SEQUENCE [LARGE SCALE GENOMIC DNA]</scope>
    <source>
        <strain evidence="4">Red01</strain>
        <tissue evidence="4">Muscle</tissue>
    </source>
</reference>
<dbReference type="OrthoDB" id="19311at2759"/>
<feature type="compositionally biased region" description="Basic and acidic residues" evidence="2">
    <location>
        <begin position="106"/>
        <end position="119"/>
    </location>
</feature>
<dbReference type="GO" id="GO:0005737">
    <property type="term" value="C:cytoplasm"/>
    <property type="evidence" value="ECO:0007669"/>
    <property type="project" value="TreeGrafter"/>
</dbReference>
<comment type="caution">
    <text evidence="4">The sequence shown here is derived from an EMBL/GenBank/DDBJ whole genome shotgun (WGS) entry which is preliminary data.</text>
</comment>
<protein>
    <recommendedName>
        <fullName evidence="3">Rap-GAP domain-containing protein</fullName>
    </recommendedName>
</protein>
<feature type="region of interest" description="Disordered" evidence="2">
    <location>
        <begin position="613"/>
        <end position="643"/>
    </location>
</feature>